<accession>A0A9J5X1M3</accession>
<dbReference type="InterPro" id="IPR010341">
    <property type="entry name" value="DUF936_pln"/>
</dbReference>
<evidence type="ECO:0000259" key="3">
    <source>
        <dbReference type="Pfam" id="PF21647"/>
    </source>
</evidence>
<feature type="region of interest" description="Disordered" evidence="1">
    <location>
        <begin position="159"/>
        <end position="195"/>
    </location>
</feature>
<evidence type="ECO:0000256" key="1">
    <source>
        <dbReference type="SAM" id="MobiDB-lite"/>
    </source>
</evidence>
<dbReference type="Proteomes" id="UP000824120">
    <property type="component" value="Chromosome 10"/>
</dbReference>
<evidence type="ECO:0000259" key="2">
    <source>
        <dbReference type="Pfam" id="PF06075"/>
    </source>
</evidence>
<feature type="region of interest" description="Disordered" evidence="1">
    <location>
        <begin position="329"/>
        <end position="363"/>
    </location>
</feature>
<evidence type="ECO:0008006" key="6">
    <source>
        <dbReference type="Google" id="ProtNLM"/>
    </source>
</evidence>
<dbReference type="Pfam" id="PF21647">
    <property type="entry name" value="DUF6857"/>
    <property type="match status" value="1"/>
</dbReference>
<feature type="compositionally biased region" description="Basic and acidic residues" evidence="1">
    <location>
        <begin position="171"/>
        <end position="183"/>
    </location>
</feature>
<sequence>MKIMATLKSGVLVKFLEDMKIGGNASDSEENGKTILLQIRSIIPVLEEGELWPNRGFYLKVSDISHAMYVTLPEEQNEMILANQLKLGQFIYVQKLEDAHPFPLIRGVTPLPGRRPCEGTPQDIDSVANVMNILQASNSDCIVEKTVISENRIIEIPSNSGKLSSGLSDPDGLKNKNDHLERKSKGKFRSLSASKVRSDERTVGLDCTAKRSDSERRNSDLFRELQKRKKRSFDFDSDTESILSLLSFSSHNSKRRSWNESEILEVKEIFDSSVVKHNKRPPRSHSPTLFGASRVQHGLQTEMHFIYIIVDCCILFSIDTRQVSSVRSVRYDSSDDNSSSIARRREVGSAKKMKSSTKDKTSFSKINCEQASHPIDHLANDRRGAETGISWDSLPSSLVKLGKEVVKQRDTALVAATDALQEACAAERLLNSLSKFSEFHLAEQDDLQPHVDKFFDLQDNMAQTRLILQSLTNISPLRTSGEADHSTYNTSSVKEALTIAVQRKKNSSMWIKSAVALDLSPCSTTLNPIHNTMAVTNMPKKSSISNRSTKPKGSYIIKSHRNTDEIPFLLSSDKDEQPEWTRGSTMPTATVLASSLQNECRKLFLGHVEKYLDEVEIKASSMAVDSQIAGMMYKVKRVNDWLDVIINKEVNARKDGSLDDSEIEICQRVRNKIYGILLKHVERTAMAFGSSS</sequence>
<dbReference type="PANTHER" id="PTHR31928">
    <property type="entry name" value="EXPRESSED PROTEIN"/>
    <property type="match status" value="1"/>
</dbReference>
<dbReference type="OrthoDB" id="773154at2759"/>
<dbReference type="InterPro" id="IPR048297">
    <property type="entry name" value="DUF936_dom_pln"/>
</dbReference>
<dbReference type="InterPro" id="IPR049172">
    <property type="entry name" value="DUF6857_pln"/>
</dbReference>
<keyword evidence="5" id="KW-1185">Reference proteome</keyword>
<comment type="caution">
    <text evidence="4">The sequence shown here is derived from an EMBL/GenBank/DDBJ whole genome shotgun (WGS) entry which is preliminary data.</text>
</comment>
<proteinExistence type="predicted"/>
<dbReference type="Pfam" id="PF06075">
    <property type="entry name" value="DUF936"/>
    <property type="match status" value="1"/>
</dbReference>
<dbReference type="EMBL" id="JACXVP010000010">
    <property type="protein sequence ID" value="KAG5581196.1"/>
    <property type="molecule type" value="Genomic_DNA"/>
</dbReference>
<name>A0A9J5X1M3_SOLCO</name>
<evidence type="ECO:0000313" key="5">
    <source>
        <dbReference type="Proteomes" id="UP000824120"/>
    </source>
</evidence>
<reference evidence="4 5" key="1">
    <citation type="submission" date="2020-09" db="EMBL/GenBank/DDBJ databases">
        <title>De no assembly of potato wild relative species, Solanum commersonii.</title>
        <authorList>
            <person name="Cho K."/>
        </authorList>
    </citation>
    <scope>NUCLEOTIDE SEQUENCE [LARGE SCALE GENOMIC DNA]</scope>
    <source>
        <strain evidence="4">LZ3.2</strain>
        <tissue evidence="4">Leaf</tissue>
    </source>
</reference>
<feature type="domain" description="DUF6857" evidence="3">
    <location>
        <begin position="379"/>
        <end position="687"/>
    </location>
</feature>
<dbReference type="AlphaFoldDB" id="A0A9J5X1M3"/>
<feature type="domain" description="DUF936" evidence="2">
    <location>
        <begin position="7"/>
        <end position="124"/>
    </location>
</feature>
<evidence type="ECO:0000313" key="4">
    <source>
        <dbReference type="EMBL" id="KAG5581196.1"/>
    </source>
</evidence>
<protein>
    <recommendedName>
        <fullName evidence="6">DUF936 family protein</fullName>
    </recommendedName>
</protein>
<organism evidence="4 5">
    <name type="scientific">Solanum commersonii</name>
    <name type="common">Commerson's wild potato</name>
    <name type="synonym">Commerson's nightshade</name>
    <dbReference type="NCBI Taxonomy" id="4109"/>
    <lineage>
        <taxon>Eukaryota</taxon>
        <taxon>Viridiplantae</taxon>
        <taxon>Streptophyta</taxon>
        <taxon>Embryophyta</taxon>
        <taxon>Tracheophyta</taxon>
        <taxon>Spermatophyta</taxon>
        <taxon>Magnoliopsida</taxon>
        <taxon>eudicotyledons</taxon>
        <taxon>Gunneridae</taxon>
        <taxon>Pentapetalae</taxon>
        <taxon>asterids</taxon>
        <taxon>lamiids</taxon>
        <taxon>Solanales</taxon>
        <taxon>Solanaceae</taxon>
        <taxon>Solanoideae</taxon>
        <taxon>Solaneae</taxon>
        <taxon>Solanum</taxon>
    </lineage>
</organism>
<dbReference type="PANTHER" id="PTHR31928:SF12">
    <property type="entry name" value="DUF3741 DOMAIN-CONTAINING PROTEIN"/>
    <property type="match status" value="1"/>
</dbReference>
<gene>
    <name evidence="4" type="ORF">H5410_051823</name>
</gene>